<organism evidence="3 4">
    <name type="scientific">Roseivivax halodurans JCM 10272</name>
    <dbReference type="NCBI Taxonomy" id="1449350"/>
    <lineage>
        <taxon>Bacteria</taxon>
        <taxon>Pseudomonadati</taxon>
        <taxon>Pseudomonadota</taxon>
        <taxon>Alphaproteobacteria</taxon>
        <taxon>Rhodobacterales</taxon>
        <taxon>Roseobacteraceae</taxon>
        <taxon>Roseivivax</taxon>
    </lineage>
</organism>
<dbReference type="eggNOG" id="ENOG502ZYSW">
    <property type="taxonomic scope" value="Bacteria"/>
</dbReference>
<dbReference type="PROSITE" id="PS51318">
    <property type="entry name" value="TAT"/>
    <property type="match status" value="1"/>
</dbReference>
<evidence type="ECO:0008006" key="5">
    <source>
        <dbReference type="Google" id="ProtNLM"/>
    </source>
</evidence>
<protein>
    <recommendedName>
        <fullName evidence="5">Twin-arginine translocation pathway signal protein</fullName>
    </recommendedName>
</protein>
<reference evidence="3 4" key="1">
    <citation type="submission" date="2014-01" db="EMBL/GenBank/DDBJ databases">
        <title>Roseivivax halodurans JCM 10272 Genome Sequencing.</title>
        <authorList>
            <person name="Lai Q."/>
            <person name="Li G."/>
            <person name="Shao Z."/>
        </authorList>
    </citation>
    <scope>NUCLEOTIDE SEQUENCE [LARGE SCALE GENOMIC DNA]</scope>
    <source>
        <strain evidence="3 4">JCM 10272</strain>
    </source>
</reference>
<evidence type="ECO:0000313" key="3">
    <source>
        <dbReference type="EMBL" id="ETX15951.1"/>
    </source>
</evidence>
<evidence type="ECO:0000313" key="4">
    <source>
        <dbReference type="Proteomes" id="UP000022447"/>
    </source>
</evidence>
<evidence type="ECO:0000256" key="1">
    <source>
        <dbReference type="SAM" id="MobiDB-lite"/>
    </source>
</evidence>
<evidence type="ECO:0000256" key="2">
    <source>
        <dbReference type="SAM" id="SignalP"/>
    </source>
</evidence>
<feature type="region of interest" description="Disordered" evidence="1">
    <location>
        <begin position="25"/>
        <end position="62"/>
    </location>
</feature>
<keyword evidence="2" id="KW-0732">Signal</keyword>
<dbReference type="AlphaFoldDB" id="X7ELB7"/>
<keyword evidence="4" id="KW-1185">Reference proteome</keyword>
<name>X7ELB7_9RHOB</name>
<feature type="compositionally biased region" description="Basic and acidic residues" evidence="1">
    <location>
        <begin position="30"/>
        <end position="54"/>
    </location>
</feature>
<accession>X7ELB7</accession>
<dbReference type="Proteomes" id="UP000022447">
    <property type="component" value="Unassembled WGS sequence"/>
</dbReference>
<dbReference type="STRING" id="1449350.OCH239_11995"/>
<dbReference type="EMBL" id="JALZ01000003">
    <property type="protein sequence ID" value="ETX15951.1"/>
    <property type="molecule type" value="Genomic_DNA"/>
</dbReference>
<feature type="chain" id="PRO_5004978014" description="Twin-arginine translocation pathway signal protein" evidence="2">
    <location>
        <begin position="25"/>
        <end position="62"/>
    </location>
</feature>
<feature type="signal peptide" evidence="2">
    <location>
        <begin position="1"/>
        <end position="24"/>
    </location>
</feature>
<gene>
    <name evidence="3" type="ORF">OCH239_11995</name>
</gene>
<sequence length="62" mass="6528">MSKDTTNRRSVLAGLTILPAAAVATPAAAEKPDALKPDGTSRHDPVMPDSDHTRTYLALARS</sequence>
<dbReference type="InterPro" id="IPR006311">
    <property type="entry name" value="TAT_signal"/>
</dbReference>
<comment type="caution">
    <text evidence="3">The sequence shown here is derived from an EMBL/GenBank/DDBJ whole genome shotgun (WGS) entry which is preliminary data.</text>
</comment>
<proteinExistence type="predicted"/>
<dbReference type="RefSeq" id="WP_037259443.1">
    <property type="nucleotide sequence ID" value="NZ_JALZ01000003.1"/>
</dbReference>